<evidence type="ECO:0000313" key="3">
    <source>
        <dbReference type="EMBL" id="AVD70952.1"/>
    </source>
</evidence>
<dbReference type="Proteomes" id="UP000239867">
    <property type="component" value="Chromosome"/>
</dbReference>
<dbReference type="InterPro" id="IPR038029">
    <property type="entry name" value="GbiG_N_sf"/>
</dbReference>
<dbReference type="KEGG" id="deo:CAY53_05200"/>
<feature type="domain" description="CobE/GbiG C-terminal" evidence="1">
    <location>
        <begin position="231"/>
        <end position="349"/>
    </location>
</feature>
<keyword evidence="4" id="KW-1185">Reference proteome</keyword>
<dbReference type="InterPro" id="IPR021744">
    <property type="entry name" value="CbiG_N"/>
</dbReference>
<dbReference type="SUPFAM" id="SSF159664">
    <property type="entry name" value="CobE/GbiG C-terminal domain-like"/>
    <property type="match status" value="1"/>
</dbReference>
<protein>
    <recommendedName>
        <fullName evidence="5">Cobalamin biosynthesis protein CbiG</fullName>
    </recommendedName>
</protein>
<evidence type="ECO:0000313" key="4">
    <source>
        <dbReference type="Proteomes" id="UP000239867"/>
    </source>
</evidence>
<gene>
    <name evidence="3" type="ORF">CAY53_05200</name>
</gene>
<dbReference type="OrthoDB" id="9781023at2"/>
<organism evidence="3 4">
    <name type="scientific">Desulfobulbus oralis</name>
    <dbReference type="NCBI Taxonomy" id="1986146"/>
    <lineage>
        <taxon>Bacteria</taxon>
        <taxon>Pseudomonadati</taxon>
        <taxon>Thermodesulfobacteriota</taxon>
        <taxon>Desulfobulbia</taxon>
        <taxon>Desulfobulbales</taxon>
        <taxon>Desulfobulbaceae</taxon>
        <taxon>Desulfobulbus</taxon>
    </lineage>
</organism>
<evidence type="ECO:0000259" key="1">
    <source>
        <dbReference type="Pfam" id="PF01890"/>
    </source>
</evidence>
<dbReference type="AlphaFoldDB" id="A0A2L1GMR2"/>
<reference evidence="3" key="2">
    <citation type="journal article" date="2018" name="MBio">
        <title>Insights into the evolution of host association through the isolation and characterization of a novel human periodontal pathobiont, Desulfobulbus oralis.</title>
        <authorList>
            <person name="Cross K.L."/>
            <person name="Chirania P."/>
            <person name="Xiong W."/>
            <person name="Beall C.J."/>
            <person name="Elkins J.G."/>
            <person name="Giannone R.J."/>
            <person name="Griffen A.L."/>
            <person name="Guss A.M."/>
            <person name="Hettich R.L."/>
            <person name="Joshi S.S."/>
            <person name="Mokrzan E.M."/>
            <person name="Martin R.K."/>
            <person name="Zhulin I.B."/>
            <person name="Leys E.J."/>
            <person name="Podar M."/>
        </authorList>
    </citation>
    <scope>NUCLEOTIDE SEQUENCE [LARGE SCALE GENOMIC DNA]</scope>
    <source>
        <strain evidence="3">ORNL</strain>
    </source>
</reference>
<dbReference type="Pfam" id="PF01890">
    <property type="entry name" value="CbiG_C"/>
    <property type="match status" value="1"/>
</dbReference>
<dbReference type="RefSeq" id="WP_104936232.1">
    <property type="nucleotide sequence ID" value="NZ_CP021255.1"/>
</dbReference>
<dbReference type="SUPFAM" id="SSF159672">
    <property type="entry name" value="CbiG N-terminal domain-like"/>
    <property type="match status" value="1"/>
</dbReference>
<dbReference type="PANTHER" id="PTHR37477:SF1">
    <property type="entry name" value="COBALT-PRECORRIN-5A HYDROLASE"/>
    <property type="match status" value="1"/>
</dbReference>
<dbReference type="InterPro" id="IPR036518">
    <property type="entry name" value="CobE/GbiG_C_sf"/>
</dbReference>
<dbReference type="Pfam" id="PF11760">
    <property type="entry name" value="CbiG_N"/>
    <property type="match status" value="1"/>
</dbReference>
<accession>A0A2L1GMR2</accession>
<dbReference type="InterPro" id="IPR002750">
    <property type="entry name" value="CobE/GbiG_C"/>
</dbReference>
<dbReference type="Gene3D" id="3.40.50.11220">
    <property type="match status" value="1"/>
</dbReference>
<dbReference type="PANTHER" id="PTHR37477">
    <property type="entry name" value="COBALT-PRECORRIN-5A HYDROLASE"/>
    <property type="match status" value="1"/>
</dbReference>
<dbReference type="Gene3D" id="3.30.420.180">
    <property type="entry name" value="CobE/GbiG C-terminal domain"/>
    <property type="match status" value="1"/>
</dbReference>
<dbReference type="InterPro" id="IPR052553">
    <property type="entry name" value="CbiG_hydrolase"/>
</dbReference>
<evidence type="ECO:0008006" key="5">
    <source>
        <dbReference type="Google" id="ProtNLM"/>
    </source>
</evidence>
<sequence length="363" mass="38036">MAAAAEHIAILALTSGALALGEKLAAALPARLVACRGRVRAAFETCWQECGALVCIMASGIVVRQIAPLLADKYRDPAVLVLDERGRFVIALLSGHIGGANALARRVAALTGGQAVLTTSSDVQGLTALDLWCQARQLVPASKAALTHAMGLLADRGSLRLWCEPGLEGFCDDSAGAETQMPEPRLQAERRKMRGLPPDLHPVDRREDADLLLSCHREALGLAALLHPRALCIGLGCNRGTPRAEIAAAVAETLARHHLAGQAVAGLASIDLKADETGLLDFAEHERLPLVFFSRELLNAVPAASSSDAVFRATGAYAVAEPAALLAAGPGAVLLVPKTKWPNVTVAVARKPRPTPQPGNEKP</sequence>
<proteinExistence type="predicted"/>
<feature type="domain" description="Cobalamin synthesis G N-terminal" evidence="2">
    <location>
        <begin position="42"/>
        <end position="122"/>
    </location>
</feature>
<evidence type="ECO:0000259" key="2">
    <source>
        <dbReference type="Pfam" id="PF11760"/>
    </source>
</evidence>
<name>A0A2L1GMR2_9BACT</name>
<reference evidence="3" key="1">
    <citation type="submission" date="2017-05" db="EMBL/GenBank/DDBJ databases">
        <authorList>
            <person name="Song R."/>
            <person name="Chenine A.L."/>
            <person name="Ruprecht R.M."/>
        </authorList>
    </citation>
    <scope>NUCLEOTIDE SEQUENCE</scope>
    <source>
        <strain evidence="3">ORNL</strain>
    </source>
</reference>
<dbReference type="GO" id="GO:0009236">
    <property type="term" value="P:cobalamin biosynthetic process"/>
    <property type="evidence" value="ECO:0007669"/>
    <property type="project" value="InterPro"/>
</dbReference>
<dbReference type="EMBL" id="CP021255">
    <property type="protein sequence ID" value="AVD70952.1"/>
    <property type="molecule type" value="Genomic_DNA"/>
</dbReference>